<reference evidence="4 6" key="2">
    <citation type="submission" date="2019-03" db="EMBL/GenBank/DDBJ databases">
        <title>Genomic Encyclopedia of Type Strains, Phase III (KMG-III): the genomes of soil and plant-associated and newly described type strains.</title>
        <authorList>
            <person name="Whitman W."/>
        </authorList>
    </citation>
    <scope>NUCLEOTIDE SEQUENCE [LARGE SCALE GENOMIC DNA]</scope>
    <source>
        <strain evidence="4 6">CECT 8301</strain>
    </source>
</reference>
<dbReference type="InterPro" id="IPR002931">
    <property type="entry name" value="Transglutaminase-like"/>
</dbReference>
<dbReference type="EMBL" id="BBNQ01000021">
    <property type="protein sequence ID" value="GAL64696.1"/>
    <property type="molecule type" value="Genomic_DNA"/>
</dbReference>
<dbReference type="Gene3D" id="2.60.40.3140">
    <property type="match status" value="1"/>
</dbReference>
<keyword evidence="6" id="KW-1185">Reference proteome</keyword>
<evidence type="ECO:0000259" key="2">
    <source>
        <dbReference type="Pfam" id="PF01841"/>
    </source>
</evidence>
<dbReference type="Proteomes" id="UP000029644">
    <property type="component" value="Unassembled WGS sequence"/>
</dbReference>
<organism evidence="3 5">
    <name type="scientific">Algibacter lectus</name>
    <dbReference type="NCBI Taxonomy" id="221126"/>
    <lineage>
        <taxon>Bacteria</taxon>
        <taxon>Pseudomonadati</taxon>
        <taxon>Bacteroidota</taxon>
        <taxon>Flavobacteriia</taxon>
        <taxon>Flavobacteriales</taxon>
        <taxon>Flavobacteriaceae</taxon>
        <taxon>Algibacter</taxon>
    </lineage>
</organism>
<sequence>MKQITLILSLLSTLFISAQEEPYSSDTFTVSLEDVQTRTFAKDSSANALVIYEQGESYVDKEEYDLHTKIKHKVKLLNTEGFEHANVAIYLYKSKNSKEKIENIKAITYNNVGGNLIKSHLLEKDIYTEDYNENTTLVKFTLPNIKEGSVITYSYEVISPFMFKYHGWDFQSDIPKLYSEYKASIPANWLYHTKLVGQEKLDVAESEIKKECLVMRNGATADCGNSTFAMKDIPAFIEEDYMTTKSNYLARIEYELETFRGMDGSIKHYTKTWKSVDKELKSEKEIGKQIRRSVDLEDLLTADIINETDALKKTEAIYQYVQEQYTWNGDYKIFKDVSIKDLIETRSGNVSSINILLHNILREADIDVKPVLLSTRNNGFPTVIYPVISDFNYLIVQVTIGDDTYFLDATDKFLTFGEIPFRCLNERGRVIDFKAGSEWVDITPKYPTTTMYITELTLNNDATVSGTVKGKKTGYHALNAKKAYFPNNDNYINKLEDKHPNLEITNHEVLSESQTSNGFSESYNVDLEFDNPDVNLLYLNPFIAKFFTTNPFKLQERSYPIDFGYADTYFYTLKLKFDPEVYEVSEAPKGVNLAIPNSKGSISYSSAVKENQVQLMFKIRFNDALYPPEYYPYLKEMMNKVVDIQTNSLILFKKK</sequence>
<evidence type="ECO:0000313" key="4">
    <source>
        <dbReference type="EMBL" id="TDY63628.1"/>
    </source>
</evidence>
<feature type="domain" description="Transglutaminase-like" evidence="2">
    <location>
        <begin position="305"/>
        <end position="377"/>
    </location>
</feature>
<feature type="signal peptide" evidence="1">
    <location>
        <begin position="1"/>
        <end position="18"/>
    </location>
</feature>
<dbReference type="Pfam" id="PF01841">
    <property type="entry name" value="Transglut_core"/>
    <property type="match status" value="1"/>
</dbReference>
<dbReference type="OrthoDB" id="98874at2"/>
<name>A0A090VIX3_9FLAO</name>
<dbReference type="RefSeq" id="WP_042506505.1">
    <property type="nucleotide sequence ID" value="NZ_BBNQ01000021.1"/>
</dbReference>
<evidence type="ECO:0000256" key="1">
    <source>
        <dbReference type="SAM" id="SignalP"/>
    </source>
</evidence>
<dbReference type="Proteomes" id="UP000294824">
    <property type="component" value="Unassembled WGS sequence"/>
</dbReference>
<evidence type="ECO:0000313" key="3">
    <source>
        <dbReference type="EMBL" id="GAL64696.1"/>
    </source>
</evidence>
<evidence type="ECO:0000313" key="6">
    <source>
        <dbReference type="Proteomes" id="UP000294824"/>
    </source>
</evidence>
<protein>
    <submittedName>
        <fullName evidence="4">Uncharacterized protein DUF3857</fullName>
    </submittedName>
</protein>
<comment type="caution">
    <text evidence="3">The sequence shown here is derived from an EMBL/GenBank/DDBJ whole genome shotgun (WGS) entry which is preliminary data.</text>
</comment>
<evidence type="ECO:0000313" key="5">
    <source>
        <dbReference type="Proteomes" id="UP000029644"/>
    </source>
</evidence>
<feature type="chain" id="PRO_5044540288" evidence="1">
    <location>
        <begin position="19"/>
        <end position="655"/>
    </location>
</feature>
<gene>
    <name evidence="4" type="ORF">DFQ06_0517</name>
    <name evidence="3" type="ORF">JCM19300_4512</name>
</gene>
<reference evidence="3 5" key="1">
    <citation type="journal article" date="2014" name="Genome Announc.">
        <title>Draft Genome Sequences of Marine Flavobacterium Algibacter lectus Strains SS8 and NR4.</title>
        <authorList>
            <person name="Takatani N."/>
            <person name="Nakanishi M."/>
            <person name="Meirelles P."/>
            <person name="Mino S."/>
            <person name="Suda W."/>
            <person name="Oshima K."/>
            <person name="Hattori M."/>
            <person name="Ohkuma M."/>
            <person name="Hosokawa M."/>
            <person name="Miyashita K."/>
            <person name="Thompson F.L."/>
            <person name="Niwa A."/>
            <person name="Sawabe T."/>
            <person name="Sawabe T."/>
        </authorList>
    </citation>
    <scope>NUCLEOTIDE SEQUENCE [LARGE SCALE GENOMIC DNA]</scope>
    <source>
        <strain evidence="3 5">JCM 19300</strain>
    </source>
</reference>
<keyword evidence="1" id="KW-0732">Signal</keyword>
<dbReference type="EMBL" id="SORL01000007">
    <property type="protein sequence ID" value="TDY63628.1"/>
    <property type="molecule type" value="Genomic_DNA"/>
</dbReference>
<dbReference type="Gene3D" id="2.60.120.1130">
    <property type="match status" value="1"/>
</dbReference>
<dbReference type="Gene3D" id="3.10.620.30">
    <property type="match status" value="1"/>
</dbReference>
<accession>A0A090VIX3</accession>
<accession>A0A4R8MF44</accession>
<dbReference type="AlphaFoldDB" id="A0A090VIX3"/>
<proteinExistence type="predicted"/>